<dbReference type="Proteomes" id="UP001221189">
    <property type="component" value="Unassembled WGS sequence"/>
</dbReference>
<gene>
    <name evidence="2" type="ORF">PRZ03_00200</name>
</gene>
<keyword evidence="1" id="KW-0732">Signal</keyword>
<accession>A0ABT5K7N6</accession>
<sequence length="422" mass="43781">MKKLLLKTLRRFGASACIAMAAMAGMTGEAQALSCPSGKVADGGLCYSPPRAGYSCTGAACMEDCRSGYSPSVPGFCHYRGSLTYTEKAYGKHHKSTPHKCLLLYYANCRADYHMDACGICTYKGAWDTTRHTYFREPGISADFSQAFNHIGSTMQATYGSSIGAMQSAYYAAMAEIQKGIDALTLRLFHEAAKLAMAKDLGKSLNKTFVAFKNAKSNADTLNDMKRVLAIVASKKQLADDSAEVKDIANVMLKNAGKFGLLCGTGMYEAFSPGLTSNFPSNLQNSSSGIFAAIGSAVVAGADESIGLIHNCQLDSNGRMQFAVVSTVGGSLGAALIAGGDIGFMWNPGAVGKQGGAYVGMAGAGDIGVGVAGTVSWSVAKGMRGAQNAIPGFSAATGVGVGAQLSLIGGNATILQTFSYKP</sequence>
<comment type="caution">
    <text evidence="2">The sequence shown here is derived from an EMBL/GenBank/DDBJ whole genome shotgun (WGS) entry which is preliminary data.</text>
</comment>
<protein>
    <submittedName>
        <fullName evidence="2">Uncharacterized protein</fullName>
    </submittedName>
</protein>
<dbReference type="RefSeq" id="WP_273598479.1">
    <property type="nucleotide sequence ID" value="NZ_JAQQXT010000001.1"/>
</dbReference>
<name>A0ABT5K7N6_9BURK</name>
<proteinExistence type="predicted"/>
<evidence type="ECO:0000313" key="3">
    <source>
        <dbReference type="Proteomes" id="UP001221189"/>
    </source>
</evidence>
<organism evidence="2 3">
    <name type="scientific">Roseateles albus</name>
    <dbReference type="NCBI Taxonomy" id="2987525"/>
    <lineage>
        <taxon>Bacteria</taxon>
        <taxon>Pseudomonadati</taxon>
        <taxon>Pseudomonadota</taxon>
        <taxon>Betaproteobacteria</taxon>
        <taxon>Burkholderiales</taxon>
        <taxon>Sphaerotilaceae</taxon>
        <taxon>Roseateles</taxon>
    </lineage>
</organism>
<evidence type="ECO:0000256" key="1">
    <source>
        <dbReference type="SAM" id="SignalP"/>
    </source>
</evidence>
<dbReference type="EMBL" id="JAQQXT010000001">
    <property type="protein sequence ID" value="MDC8769972.1"/>
    <property type="molecule type" value="Genomic_DNA"/>
</dbReference>
<feature type="chain" id="PRO_5045328496" evidence="1">
    <location>
        <begin position="33"/>
        <end position="422"/>
    </location>
</feature>
<feature type="signal peptide" evidence="1">
    <location>
        <begin position="1"/>
        <end position="32"/>
    </location>
</feature>
<evidence type="ECO:0000313" key="2">
    <source>
        <dbReference type="EMBL" id="MDC8769972.1"/>
    </source>
</evidence>
<reference evidence="2 3" key="1">
    <citation type="submission" date="2022-10" db="EMBL/GenBank/DDBJ databases">
        <title>Paucibacter sp. hw1 Genome sequencing.</title>
        <authorList>
            <person name="Park S."/>
        </authorList>
    </citation>
    <scope>NUCLEOTIDE SEQUENCE [LARGE SCALE GENOMIC DNA]</scope>
    <source>
        <strain evidence="3">hw1</strain>
    </source>
</reference>
<keyword evidence="3" id="KW-1185">Reference proteome</keyword>